<sequence length="125" mass="14668">MAETKRLTKKEREELLKLKEIIDNVPNAKKVLEALVDNKNPELNDVVRKTIQPHLEKARMMGVQIGWNGALITLEGQCRQCETKEEILELLRNKKKETLEKLNLKDFDDDDDNEENEVNERKKEK</sequence>
<dbReference type="EMBL" id="BK032595">
    <property type="protein sequence ID" value="DAF50281.1"/>
    <property type="molecule type" value="Genomic_DNA"/>
</dbReference>
<reference evidence="2" key="1">
    <citation type="journal article" date="2021" name="Proc. Natl. Acad. Sci. U.S.A.">
        <title>A Catalog of Tens of Thousands of Viruses from Human Metagenomes Reveals Hidden Associations with Chronic Diseases.</title>
        <authorList>
            <person name="Tisza M.J."/>
            <person name="Buck C.B."/>
        </authorList>
    </citation>
    <scope>NUCLEOTIDE SEQUENCE</scope>
    <source>
        <strain evidence="2">CtBCr48</strain>
    </source>
</reference>
<organism evidence="2">
    <name type="scientific">Siphoviridae sp. ctBCr48</name>
    <dbReference type="NCBI Taxonomy" id="2827802"/>
    <lineage>
        <taxon>Viruses</taxon>
        <taxon>Duplodnaviria</taxon>
        <taxon>Heunggongvirae</taxon>
        <taxon>Uroviricota</taxon>
        <taxon>Caudoviricetes</taxon>
    </lineage>
</organism>
<name>A0A8S5SGZ7_9CAUD</name>
<proteinExistence type="predicted"/>
<feature type="compositionally biased region" description="Acidic residues" evidence="1">
    <location>
        <begin position="107"/>
        <end position="117"/>
    </location>
</feature>
<accession>A0A8S5SGZ7</accession>
<evidence type="ECO:0000313" key="2">
    <source>
        <dbReference type="EMBL" id="DAF50281.1"/>
    </source>
</evidence>
<evidence type="ECO:0000256" key="1">
    <source>
        <dbReference type="SAM" id="MobiDB-lite"/>
    </source>
</evidence>
<feature type="region of interest" description="Disordered" evidence="1">
    <location>
        <begin position="103"/>
        <end position="125"/>
    </location>
</feature>
<protein>
    <submittedName>
        <fullName evidence="2">Uncharacterized protein</fullName>
    </submittedName>
</protein>